<evidence type="ECO:0000313" key="2">
    <source>
        <dbReference type="EMBL" id="CDP30934.1"/>
    </source>
</evidence>
<dbReference type="HOGENOM" id="CLU_2307215_0_0_1"/>
<reference evidence="3" key="3">
    <citation type="journal article" date="2014" name="Genetics">
        <title>Maintaining two mating types: Structure of the mating type locus and its role in heterokaryosis in Podospora anserina.</title>
        <authorList>
            <person name="Grognet P."/>
            <person name="Bidard F."/>
            <person name="Kuchly C."/>
            <person name="Tong L.C.H."/>
            <person name="Coppin E."/>
            <person name="Benkhali J.A."/>
            <person name="Couloux A."/>
            <person name="Wincker P."/>
            <person name="Debuchy R."/>
            <person name="Silar P."/>
        </authorList>
    </citation>
    <scope>GENOME REANNOTATION</scope>
    <source>
        <strain evidence="3">S / ATCC MYA-4624 / DSM 980 / FGSC 10383</strain>
    </source>
</reference>
<dbReference type="GeneID" id="6194662"/>
<dbReference type="RefSeq" id="XP_001910403.1">
    <property type="nucleotide sequence ID" value="XM_001910368.1"/>
</dbReference>
<dbReference type="EMBL" id="CU638744">
    <property type="protein sequence ID" value="CAP71538.1"/>
    <property type="molecule type" value="Genomic_DNA"/>
</dbReference>
<dbReference type="Proteomes" id="UP000001197">
    <property type="component" value="Chromosome 6"/>
</dbReference>
<dbReference type="KEGG" id="pan:PODANSg7441"/>
<reference evidence="1 3" key="1">
    <citation type="journal article" date="2008" name="Genome Biol.">
        <title>The genome sequence of the model ascomycete fungus Podospora anserina.</title>
        <authorList>
            <person name="Espagne E."/>
            <person name="Lespinet O."/>
            <person name="Malagnac F."/>
            <person name="Da Silva C."/>
            <person name="Jaillon O."/>
            <person name="Porcel B.M."/>
            <person name="Couloux A."/>
            <person name="Aury J.-M."/>
            <person name="Segurens B."/>
            <person name="Poulain J."/>
            <person name="Anthouard V."/>
            <person name="Grossetete S."/>
            <person name="Khalili H."/>
            <person name="Coppin E."/>
            <person name="Dequard-Chablat M."/>
            <person name="Picard M."/>
            <person name="Contamine V."/>
            <person name="Arnaise S."/>
            <person name="Bourdais A."/>
            <person name="Berteaux-Lecellier V."/>
            <person name="Gautheret D."/>
            <person name="de Vries R.P."/>
            <person name="Battaglia E."/>
            <person name="Coutinho P.M."/>
            <person name="Danchin E.G.J."/>
            <person name="Henrissat B."/>
            <person name="El Khoury R."/>
            <person name="Sainsard-Chanet A."/>
            <person name="Boivin A."/>
            <person name="Pinan-Lucarre B."/>
            <person name="Sellem C.H."/>
            <person name="Debuchy R."/>
            <person name="Wincker P."/>
            <person name="Weissenbach J."/>
            <person name="Silar P."/>
        </authorList>
    </citation>
    <scope>NUCLEOTIDE SEQUENCE [LARGE SCALE GENOMIC DNA]</scope>
    <source>
        <strain evidence="3">S / ATCC MYA-4624 / DSM 980 / FGSC 10383</strain>
        <strain evidence="1">S mat+</strain>
    </source>
</reference>
<accession>B2B352</accession>
<organism evidence="1">
    <name type="scientific">Podospora anserina (strain S / ATCC MYA-4624 / DSM 980 / FGSC 10383)</name>
    <name type="common">Pleurage anserina</name>
    <dbReference type="NCBI Taxonomy" id="515849"/>
    <lineage>
        <taxon>Eukaryota</taxon>
        <taxon>Fungi</taxon>
        <taxon>Dikarya</taxon>
        <taxon>Ascomycota</taxon>
        <taxon>Pezizomycotina</taxon>
        <taxon>Sordariomycetes</taxon>
        <taxon>Sordariomycetidae</taxon>
        <taxon>Sordariales</taxon>
        <taxon>Podosporaceae</taxon>
        <taxon>Podospora</taxon>
        <taxon>Podospora anserina</taxon>
    </lineage>
</organism>
<sequence length="100" mass="11039">MTGASMTKAPEEMNKRFRARCEAKGLEDGNKSLVFGRARTADHVKSTRGWVGWVESAEQKGSDQLAVCSGVVALLPDAVFRKVETEILRCDELIELLGRE</sequence>
<gene>
    <name evidence="1" type="ORF">PODANS_6_1045</name>
</gene>
<reference evidence="2" key="4">
    <citation type="submission" date="2015-04" db="EMBL/GenBank/DDBJ databases">
        <title>Maintaining two mating types: Structure of the mating type locus and its role in heterokaryosis in Podospora anserina.</title>
        <authorList>
            <person name="Grognet P."/>
            <person name="Bidard F."/>
            <person name="Kuchly C."/>
            <person name="Chan Ho Tong L."/>
            <person name="Coppin E."/>
            <person name="Ait Benkhali J."/>
            <person name="Couloux A."/>
            <person name="Wincker P."/>
            <person name="Debuchy R."/>
            <person name="Silar P."/>
        </authorList>
    </citation>
    <scope>NUCLEOTIDE SEQUENCE</scope>
</reference>
<protein>
    <submittedName>
        <fullName evidence="1">Podospora anserina S mat+ genomic DNA chromosome 6, supercontig 2</fullName>
    </submittedName>
</protein>
<evidence type="ECO:0000313" key="3">
    <source>
        <dbReference type="Proteomes" id="UP000001197"/>
    </source>
</evidence>
<proteinExistence type="predicted"/>
<evidence type="ECO:0000313" key="1">
    <source>
        <dbReference type="EMBL" id="CAP71538.1"/>
    </source>
</evidence>
<dbReference type="EMBL" id="FO904941">
    <property type="protein sequence ID" value="CDP30934.1"/>
    <property type="molecule type" value="Genomic_DNA"/>
</dbReference>
<keyword evidence="3" id="KW-1185">Reference proteome</keyword>
<reference evidence="1" key="2">
    <citation type="submission" date="2008-07" db="EMBL/GenBank/DDBJ databases">
        <authorList>
            <person name="Genoscope - CEA"/>
        </authorList>
    </citation>
    <scope>NUCLEOTIDE SEQUENCE</scope>
    <source>
        <strain evidence="1">S mat+</strain>
    </source>
</reference>
<dbReference type="VEuPathDB" id="FungiDB:PODANS_6_1045"/>
<name>B2B352_PODAN</name>
<dbReference type="AlphaFoldDB" id="B2B352"/>